<evidence type="ECO:0000256" key="4">
    <source>
        <dbReference type="ARBA" id="ARBA00022729"/>
    </source>
</evidence>
<keyword evidence="4 10" id="KW-0732">Signal</keyword>
<dbReference type="InterPro" id="IPR000483">
    <property type="entry name" value="Cys-rich_flank_reg_C"/>
</dbReference>
<feature type="domain" description="LRRCT" evidence="11">
    <location>
        <begin position="81"/>
        <end position="131"/>
    </location>
</feature>
<keyword evidence="2" id="KW-0433">Leucine-rich repeat</keyword>
<proteinExistence type="predicted"/>
<dbReference type="SUPFAM" id="SSF52058">
    <property type="entry name" value="L domain-like"/>
    <property type="match status" value="1"/>
</dbReference>
<comment type="subcellular location">
    <subcellularLocation>
        <location evidence="1">Membrane</location>
        <topology evidence="1">Single-pass membrane protein</topology>
    </subcellularLocation>
</comment>
<dbReference type="PANTHER" id="PTHR22650">
    <property type="entry name" value="GLYCOPROTEIN IB BETA"/>
    <property type="match status" value="1"/>
</dbReference>
<evidence type="ECO:0000259" key="11">
    <source>
        <dbReference type="SMART" id="SM00082"/>
    </source>
</evidence>
<evidence type="ECO:0000256" key="9">
    <source>
        <dbReference type="SAM" id="Phobius"/>
    </source>
</evidence>
<reference evidence="12" key="2">
    <citation type="submission" date="2025-09" db="UniProtKB">
        <authorList>
            <consortium name="Ensembl"/>
        </authorList>
    </citation>
    <scope>IDENTIFICATION</scope>
</reference>
<evidence type="ECO:0000256" key="5">
    <source>
        <dbReference type="ARBA" id="ARBA00022889"/>
    </source>
</evidence>
<sequence>MAGTLIFLVSLCTVLQQIQACPCDEKGTTCNCKETNIEILDQEIGSNFITLDFENTNLKKVKAGVFNKANNLTNIKLNGTKLVCDCDIMYLRSWLMKVSAKQDIFQARCSSPSILKNRLIAFLSNSEIECQGFCSWVIVSQSVLYAFLSVHGIIIMALVHYVRRKEKVDKNFARTTQLQRNCFGSTNAL</sequence>
<evidence type="ECO:0000313" key="13">
    <source>
        <dbReference type="Proteomes" id="UP000694388"/>
    </source>
</evidence>
<keyword evidence="8" id="KW-1015">Disulfide bond</keyword>
<evidence type="ECO:0000313" key="12">
    <source>
        <dbReference type="Ensembl" id="ENSEBUP00000007366.1"/>
    </source>
</evidence>
<name>A0A8C4NKD4_EPTBU</name>
<dbReference type="GeneTree" id="ENSGT01050000247969"/>
<feature type="chain" id="PRO_5034256609" description="LRRCT domain-containing protein" evidence="10">
    <location>
        <begin position="21"/>
        <end position="189"/>
    </location>
</feature>
<dbReference type="SMART" id="SM00082">
    <property type="entry name" value="LRRCT"/>
    <property type="match status" value="1"/>
</dbReference>
<protein>
    <recommendedName>
        <fullName evidence="11">LRRCT domain-containing protein</fullName>
    </recommendedName>
</protein>
<keyword evidence="13" id="KW-1185">Reference proteome</keyword>
<keyword evidence="6 9" id="KW-1133">Transmembrane helix</keyword>
<keyword evidence="3 9" id="KW-0812">Transmembrane</keyword>
<feature type="signal peptide" evidence="10">
    <location>
        <begin position="1"/>
        <end position="20"/>
    </location>
</feature>
<evidence type="ECO:0000256" key="3">
    <source>
        <dbReference type="ARBA" id="ARBA00022692"/>
    </source>
</evidence>
<evidence type="ECO:0000256" key="2">
    <source>
        <dbReference type="ARBA" id="ARBA00022614"/>
    </source>
</evidence>
<evidence type="ECO:0000256" key="1">
    <source>
        <dbReference type="ARBA" id="ARBA00004167"/>
    </source>
</evidence>
<organism evidence="12 13">
    <name type="scientific">Eptatretus burgeri</name>
    <name type="common">Inshore hagfish</name>
    <dbReference type="NCBI Taxonomy" id="7764"/>
    <lineage>
        <taxon>Eukaryota</taxon>
        <taxon>Metazoa</taxon>
        <taxon>Chordata</taxon>
        <taxon>Craniata</taxon>
        <taxon>Vertebrata</taxon>
        <taxon>Cyclostomata</taxon>
        <taxon>Myxini</taxon>
        <taxon>Myxiniformes</taxon>
        <taxon>Myxinidae</taxon>
        <taxon>Eptatretinae</taxon>
        <taxon>Eptatretus</taxon>
    </lineage>
</organism>
<dbReference type="Ensembl" id="ENSEBUT00000007846.1">
    <property type="protein sequence ID" value="ENSEBUP00000007366.1"/>
    <property type="gene ID" value="ENSEBUG00000004817.1"/>
</dbReference>
<keyword evidence="7 9" id="KW-0472">Membrane</keyword>
<reference evidence="12" key="1">
    <citation type="submission" date="2025-08" db="UniProtKB">
        <authorList>
            <consortium name="Ensembl"/>
        </authorList>
    </citation>
    <scope>IDENTIFICATION</scope>
</reference>
<dbReference type="PANTHER" id="PTHR22650:SF4">
    <property type="entry name" value="LEUCINE-RICH REPEAT AND TRANSMEMBRANE DOMAIN-CONTAINING PROTEIN 2-LIKE"/>
    <property type="match status" value="1"/>
</dbReference>
<dbReference type="AlphaFoldDB" id="A0A8C4NKD4"/>
<dbReference type="Proteomes" id="UP000694388">
    <property type="component" value="Unplaced"/>
</dbReference>
<dbReference type="InterPro" id="IPR052313">
    <property type="entry name" value="GPIb-IX-V_Complex"/>
</dbReference>
<evidence type="ECO:0000256" key="6">
    <source>
        <dbReference type="ARBA" id="ARBA00022989"/>
    </source>
</evidence>
<evidence type="ECO:0000256" key="7">
    <source>
        <dbReference type="ARBA" id="ARBA00023136"/>
    </source>
</evidence>
<evidence type="ECO:0000256" key="10">
    <source>
        <dbReference type="SAM" id="SignalP"/>
    </source>
</evidence>
<accession>A0A8C4NKD4</accession>
<dbReference type="Gene3D" id="3.80.10.10">
    <property type="entry name" value="Ribonuclease Inhibitor"/>
    <property type="match status" value="1"/>
</dbReference>
<evidence type="ECO:0000256" key="8">
    <source>
        <dbReference type="ARBA" id="ARBA00023157"/>
    </source>
</evidence>
<keyword evidence="5" id="KW-0130">Cell adhesion</keyword>
<feature type="transmembrane region" description="Helical" evidence="9">
    <location>
        <begin position="143"/>
        <end position="162"/>
    </location>
</feature>
<dbReference type="InterPro" id="IPR032675">
    <property type="entry name" value="LRR_dom_sf"/>
</dbReference>